<comment type="caution">
    <text evidence="1">The sequence shown here is derived from an EMBL/GenBank/DDBJ whole genome shotgun (WGS) entry which is preliminary data.</text>
</comment>
<accession>A0A7C3R903</accession>
<reference evidence="1" key="1">
    <citation type="journal article" date="2020" name="mSystems">
        <title>Genome- and Community-Level Interaction Insights into Carbon Utilization and Element Cycling Functions of Hydrothermarchaeota in Hydrothermal Sediment.</title>
        <authorList>
            <person name="Zhou Z."/>
            <person name="Liu Y."/>
            <person name="Xu W."/>
            <person name="Pan J."/>
            <person name="Luo Z.H."/>
            <person name="Li M."/>
        </authorList>
    </citation>
    <scope>NUCLEOTIDE SEQUENCE [LARGE SCALE GENOMIC DNA]</scope>
    <source>
        <strain evidence="1">SpSt-87</strain>
    </source>
</reference>
<name>A0A7C3R903_ARCFL</name>
<organism evidence="1">
    <name type="scientific">Archaeoglobus fulgidus</name>
    <dbReference type="NCBI Taxonomy" id="2234"/>
    <lineage>
        <taxon>Archaea</taxon>
        <taxon>Methanobacteriati</taxon>
        <taxon>Methanobacteriota</taxon>
        <taxon>Archaeoglobi</taxon>
        <taxon>Archaeoglobales</taxon>
        <taxon>Archaeoglobaceae</taxon>
        <taxon>Archaeoglobus</taxon>
    </lineage>
</organism>
<protein>
    <submittedName>
        <fullName evidence="1">Uncharacterized protein</fullName>
    </submittedName>
</protein>
<sequence length="286" mass="32375">MYWNKKEIFLSSLKFFIMDWKLVKILMANLALISALAFCLSPETKPGASGKPYVSNVEIEKFLFEDQSLYIRFKIIGEADLRKELNINGVYGWWSGRITITLPDGSQGQLLIPEDHTEFFVHFTQIPGTLKIDLELPWFWFEERCLGGNYTVTVWLMGPYENRTVLYSKTFNLKIAPKATVSPTSWKSWEEKISITITNNGNVPLVVRGVGMETSVGTVIGWIYNSKPEERILVIMPGETKVWSGTPTITGDFKEIFSGKTEKIDFVLDIAGACQRFATAATISFP</sequence>
<evidence type="ECO:0000313" key="1">
    <source>
        <dbReference type="EMBL" id="HFW32082.1"/>
    </source>
</evidence>
<proteinExistence type="predicted"/>
<gene>
    <name evidence="1" type="ORF">ENW66_03900</name>
</gene>
<dbReference type="EMBL" id="DTLB01000023">
    <property type="protein sequence ID" value="HFW32082.1"/>
    <property type="molecule type" value="Genomic_DNA"/>
</dbReference>
<dbReference type="AlphaFoldDB" id="A0A7C3R903"/>